<protein>
    <submittedName>
        <fullName evidence="2">Uncharacterized protein</fullName>
    </submittedName>
</protein>
<sequence>MMYLLVCLRVCMDYMHACVYTYCVYVCLFVCLISVCVCVRVGPGVPLG</sequence>
<dbReference type="AlphaFoldDB" id="A0A0E9QZA2"/>
<keyword evidence="1" id="KW-1133">Transmembrane helix</keyword>
<proteinExistence type="predicted"/>
<accession>A0A0E9QZA2</accession>
<evidence type="ECO:0000313" key="2">
    <source>
        <dbReference type="EMBL" id="JAH21575.1"/>
    </source>
</evidence>
<keyword evidence="1" id="KW-0472">Membrane</keyword>
<reference evidence="2" key="1">
    <citation type="submission" date="2014-11" db="EMBL/GenBank/DDBJ databases">
        <authorList>
            <person name="Amaro Gonzalez C."/>
        </authorList>
    </citation>
    <scope>NUCLEOTIDE SEQUENCE</scope>
</reference>
<evidence type="ECO:0000256" key="1">
    <source>
        <dbReference type="SAM" id="Phobius"/>
    </source>
</evidence>
<dbReference type="EMBL" id="GBXM01087002">
    <property type="protein sequence ID" value="JAH21575.1"/>
    <property type="molecule type" value="Transcribed_RNA"/>
</dbReference>
<organism evidence="2">
    <name type="scientific">Anguilla anguilla</name>
    <name type="common">European freshwater eel</name>
    <name type="synonym">Muraena anguilla</name>
    <dbReference type="NCBI Taxonomy" id="7936"/>
    <lineage>
        <taxon>Eukaryota</taxon>
        <taxon>Metazoa</taxon>
        <taxon>Chordata</taxon>
        <taxon>Craniata</taxon>
        <taxon>Vertebrata</taxon>
        <taxon>Euteleostomi</taxon>
        <taxon>Actinopterygii</taxon>
        <taxon>Neopterygii</taxon>
        <taxon>Teleostei</taxon>
        <taxon>Anguilliformes</taxon>
        <taxon>Anguillidae</taxon>
        <taxon>Anguilla</taxon>
    </lineage>
</organism>
<keyword evidence="1" id="KW-0812">Transmembrane</keyword>
<reference evidence="2" key="2">
    <citation type="journal article" date="2015" name="Fish Shellfish Immunol.">
        <title>Early steps in the European eel (Anguilla anguilla)-Vibrio vulnificus interaction in the gills: Role of the RtxA13 toxin.</title>
        <authorList>
            <person name="Callol A."/>
            <person name="Pajuelo D."/>
            <person name="Ebbesson L."/>
            <person name="Teles M."/>
            <person name="MacKenzie S."/>
            <person name="Amaro C."/>
        </authorList>
    </citation>
    <scope>NUCLEOTIDE SEQUENCE</scope>
</reference>
<feature type="transmembrane region" description="Helical" evidence="1">
    <location>
        <begin position="20"/>
        <end position="42"/>
    </location>
</feature>
<name>A0A0E9QZA2_ANGAN</name>